<feature type="compositionally biased region" description="Basic residues" evidence="1">
    <location>
        <begin position="87"/>
        <end position="96"/>
    </location>
</feature>
<feature type="compositionally biased region" description="Low complexity" evidence="1">
    <location>
        <begin position="68"/>
        <end position="84"/>
    </location>
</feature>
<organism evidence="3">
    <name type="scientific">Craspedostauros australis</name>
    <dbReference type="NCBI Taxonomy" id="1486917"/>
    <lineage>
        <taxon>Eukaryota</taxon>
        <taxon>Sar</taxon>
        <taxon>Stramenopiles</taxon>
        <taxon>Ochrophyta</taxon>
        <taxon>Bacillariophyta</taxon>
        <taxon>Bacillariophyceae</taxon>
        <taxon>Bacillariophycidae</taxon>
        <taxon>Naviculales</taxon>
        <taxon>Naviculaceae</taxon>
        <taxon>Craspedostauros</taxon>
    </lineage>
</organism>
<dbReference type="AlphaFoldDB" id="A0A7R9WQJ9"/>
<reference evidence="3" key="1">
    <citation type="submission" date="2021-01" db="EMBL/GenBank/DDBJ databases">
        <authorList>
            <person name="Corre E."/>
            <person name="Pelletier E."/>
            <person name="Niang G."/>
            <person name="Scheremetjew M."/>
            <person name="Finn R."/>
            <person name="Kale V."/>
            <person name="Holt S."/>
            <person name="Cochrane G."/>
            <person name="Meng A."/>
            <person name="Brown T."/>
            <person name="Cohen L."/>
        </authorList>
    </citation>
    <scope>NUCLEOTIDE SEQUENCE</scope>
    <source>
        <strain evidence="3">CCMP3328</strain>
    </source>
</reference>
<proteinExistence type="predicted"/>
<evidence type="ECO:0000313" key="3">
    <source>
        <dbReference type="EMBL" id="CAD8331812.1"/>
    </source>
</evidence>
<sequence length="316" mass="33490">MKSPSTIPFLLTTLLLAAAGYPAAAGATSSHAEDTPDDNAAPANGGDWVGKISKSNVDGGARVRRSRGGSPVQSSSAAFSSSISDNRKHRASKRNAPKTPHAGTDVTKKVTAADSLFASVSKVPCNENGVVHAWCSNAISNSDLACAIDPASNMYACRCDEDTSHCPTECIQPNSDSASVPIAPFQTAPHSIVCRGIPEDEPNYILVRPKEVTSKLPLHHCENNALVANWCNEGQAAIIDDRNKLKLKGENKDGNLDCLLLPALDEYVCTCYGNRAACPQDCVNGEKPDRVSAHAIRCSGIPQDTPNYVLVESKHK</sequence>
<protein>
    <submittedName>
        <fullName evidence="3">Uncharacterized protein</fullName>
    </submittedName>
</protein>
<evidence type="ECO:0000256" key="2">
    <source>
        <dbReference type="SAM" id="SignalP"/>
    </source>
</evidence>
<feature type="signal peptide" evidence="2">
    <location>
        <begin position="1"/>
        <end position="26"/>
    </location>
</feature>
<name>A0A7R9WQJ9_9STRA</name>
<evidence type="ECO:0000256" key="1">
    <source>
        <dbReference type="SAM" id="MobiDB-lite"/>
    </source>
</evidence>
<feature type="chain" id="PRO_5031345664" evidence="2">
    <location>
        <begin position="27"/>
        <end position="316"/>
    </location>
</feature>
<keyword evidence="2" id="KW-0732">Signal</keyword>
<accession>A0A7R9WQJ9</accession>
<feature type="region of interest" description="Disordered" evidence="1">
    <location>
        <begin position="25"/>
        <end position="106"/>
    </location>
</feature>
<gene>
    <name evidence="3" type="ORF">CAUS1442_LOCUS3911</name>
</gene>
<dbReference type="EMBL" id="HBEF01006317">
    <property type="protein sequence ID" value="CAD8331812.1"/>
    <property type="molecule type" value="Transcribed_RNA"/>
</dbReference>